<evidence type="ECO:0000313" key="1">
    <source>
        <dbReference type="EMBL" id="CAH1108068.1"/>
    </source>
</evidence>
<dbReference type="EMBL" id="OV651815">
    <property type="protein sequence ID" value="CAH1108068.1"/>
    <property type="molecule type" value="Genomic_DNA"/>
</dbReference>
<sequence>MRTYKRKTERGRPFLNEQQMRFLLTESLCGQSLLTEINLMNYSDSVRYSNREKMRSVDKKLSSAVLNKILNHLWYLNPENCLMALVDENVDTETKKNMIEKMFDVSDDVDELDLSDNSQIRNLKN</sequence>
<organism evidence="1 2">
    <name type="scientific">Psylliodes chrysocephalus</name>
    <dbReference type="NCBI Taxonomy" id="3402493"/>
    <lineage>
        <taxon>Eukaryota</taxon>
        <taxon>Metazoa</taxon>
        <taxon>Ecdysozoa</taxon>
        <taxon>Arthropoda</taxon>
        <taxon>Hexapoda</taxon>
        <taxon>Insecta</taxon>
        <taxon>Pterygota</taxon>
        <taxon>Neoptera</taxon>
        <taxon>Endopterygota</taxon>
        <taxon>Coleoptera</taxon>
        <taxon>Polyphaga</taxon>
        <taxon>Cucujiformia</taxon>
        <taxon>Chrysomeloidea</taxon>
        <taxon>Chrysomelidae</taxon>
        <taxon>Galerucinae</taxon>
        <taxon>Alticini</taxon>
        <taxon>Psylliodes</taxon>
    </lineage>
</organism>
<dbReference type="AlphaFoldDB" id="A0A9P0CX22"/>
<dbReference type="OrthoDB" id="6626714at2759"/>
<accession>A0A9P0CX22</accession>
<reference evidence="1" key="1">
    <citation type="submission" date="2022-01" db="EMBL/GenBank/DDBJ databases">
        <authorList>
            <person name="King R."/>
        </authorList>
    </citation>
    <scope>NUCLEOTIDE SEQUENCE</scope>
</reference>
<gene>
    <name evidence="1" type="ORF">PSYICH_LOCUS8610</name>
</gene>
<name>A0A9P0CX22_9CUCU</name>
<keyword evidence="2" id="KW-1185">Reference proteome</keyword>
<protein>
    <submittedName>
        <fullName evidence="1">Uncharacterized protein</fullName>
    </submittedName>
</protein>
<proteinExistence type="predicted"/>
<evidence type="ECO:0000313" key="2">
    <source>
        <dbReference type="Proteomes" id="UP001153636"/>
    </source>
</evidence>
<dbReference type="Proteomes" id="UP001153636">
    <property type="component" value="Chromosome 3"/>
</dbReference>